<dbReference type="SUPFAM" id="SSF51735">
    <property type="entry name" value="NAD(P)-binding Rossmann-fold domains"/>
    <property type="match status" value="1"/>
</dbReference>
<name>A0AAD9Z9N2_9LECA</name>
<protein>
    <recommendedName>
        <fullName evidence="3">NmrA-like domain-containing protein</fullName>
    </recommendedName>
</protein>
<accession>A0AAD9Z9N2</accession>
<feature type="domain" description="NmrA-like" evidence="3">
    <location>
        <begin position="5"/>
        <end position="79"/>
    </location>
</feature>
<evidence type="ECO:0000256" key="2">
    <source>
        <dbReference type="ARBA" id="ARBA00022857"/>
    </source>
</evidence>
<proteinExistence type="inferred from homology"/>
<gene>
    <name evidence="4" type="ORF">OEA41_005587</name>
</gene>
<sequence length="231" mass="24969">MASPKALLVLGAAGKQGKTLVDTIVASDSKSSFTILVLTHNPDSPSAKALAAKSSTIKLVKGNLDDVPACFKAALEATNGTPIWGVFSVQQAVQDAFMDGLTPNFMGKMFTNMLKASLGPKPLSFTATSDIGFLQPESQDYKNQAISLAGDNLTFEEISQVFQDKLGYPAPTTFEFLAHFVKWMLSEIGTMLRWFSEEGFVADIAKLKRMNPGLMSLGDWLEKESGFSVKN</sequence>
<dbReference type="InterPro" id="IPR008030">
    <property type="entry name" value="NmrA-like"/>
</dbReference>
<dbReference type="Gene3D" id="3.40.50.720">
    <property type="entry name" value="NAD(P)-binding Rossmann-like Domain"/>
    <property type="match status" value="2"/>
</dbReference>
<organism evidence="4 5">
    <name type="scientific">Lepraria neglecta</name>
    <dbReference type="NCBI Taxonomy" id="209136"/>
    <lineage>
        <taxon>Eukaryota</taxon>
        <taxon>Fungi</taxon>
        <taxon>Dikarya</taxon>
        <taxon>Ascomycota</taxon>
        <taxon>Pezizomycotina</taxon>
        <taxon>Lecanoromycetes</taxon>
        <taxon>OSLEUM clade</taxon>
        <taxon>Lecanoromycetidae</taxon>
        <taxon>Lecanorales</taxon>
        <taxon>Lecanorineae</taxon>
        <taxon>Stereocaulaceae</taxon>
        <taxon>Lepraria</taxon>
    </lineage>
</organism>
<dbReference type="GO" id="GO:0005634">
    <property type="term" value="C:nucleus"/>
    <property type="evidence" value="ECO:0007669"/>
    <property type="project" value="TreeGrafter"/>
</dbReference>
<evidence type="ECO:0000256" key="1">
    <source>
        <dbReference type="ARBA" id="ARBA00006328"/>
    </source>
</evidence>
<evidence type="ECO:0000313" key="5">
    <source>
        <dbReference type="Proteomes" id="UP001276659"/>
    </source>
</evidence>
<keyword evidence="5" id="KW-1185">Reference proteome</keyword>
<comment type="caution">
    <text evidence="4">The sequence shown here is derived from an EMBL/GenBank/DDBJ whole genome shotgun (WGS) entry which is preliminary data.</text>
</comment>
<dbReference type="Pfam" id="PF05368">
    <property type="entry name" value="NmrA"/>
    <property type="match status" value="1"/>
</dbReference>
<dbReference type="PANTHER" id="PTHR42748:SF7">
    <property type="entry name" value="NMRA LIKE REDOX SENSOR 1-RELATED"/>
    <property type="match status" value="1"/>
</dbReference>
<keyword evidence="2" id="KW-0521">NADP</keyword>
<dbReference type="Proteomes" id="UP001276659">
    <property type="component" value="Unassembled WGS sequence"/>
</dbReference>
<dbReference type="InterPro" id="IPR051164">
    <property type="entry name" value="NmrA-like_oxidored"/>
</dbReference>
<dbReference type="AlphaFoldDB" id="A0AAD9Z9N2"/>
<dbReference type="InterPro" id="IPR036291">
    <property type="entry name" value="NAD(P)-bd_dom_sf"/>
</dbReference>
<dbReference type="PANTHER" id="PTHR42748">
    <property type="entry name" value="NITROGEN METABOLITE REPRESSION PROTEIN NMRA FAMILY MEMBER"/>
    <property type="match status" value="1"/>
</dbReference>
<dbReference type="Gene3D" id="3.90.25.10">
    <property type="entry name" value="UDP-galactose 4-epimerase, domain 1"/>
    <property type="match status" value="1"/>
</dbReference>
<evidence type="ECO:0000313" key="4">
    <source>
        <dbReference type="EMBL" id="KAK3172267.1"/>
    </source>
</evidence>
<evidence type="ECO:0000259" key="3">
    <source>
        <dbReference type="Pfam" id="PF05368"/>
    </source>
</evidence>
<comment type="similarity">
    <text evidence="1">Belongs to the NmrA-type oxidoreductase family.</text>
</comment>
<reference evidence="4" key="1">
    <citation type="submission" date="2022-11" db="EMBL/GenBank/DDBJ databases">
        <title>Chromosomal genome sequence assembly and mating type (MAT) locus characterization of the leprose asexual lichenized fungus Lepraria neglecta (Nyl.) Erichsen.</title>
        <authorList>
            <person name="Allen J.L."/>
            <person name="Pfeffer B."/>
        </authorList>
    </citation>
    <scope>NUCLEOTIDE SEQUENCE</scope>
    <source>
        <strain evidence="4">Allen 5258</strain>
    </source>
</reference>
<dbReference type="EMBL" id="JASNWA010000007">
    <property type="protein sequence ID" value="KAK3172267.1"/>
    <property type="molecule type" value="Genomic_DNA"/>
</dbReference>